<dbReference type="PANTHER" id="PTHR43252">
    <property type="entry name" value="TRANSCRIPTIONAL REGULATOR YQJI"/>
    <property type="match status" value="1"/>
</dbReference>
<dbReference type="Pfam" id="PF03551">
    <property type="entry name" value="PadR"/>
    <property type="match status" value="1"/>
</dbReference>
<dbReference type="AlphaFoldDB" id="A0A1F5FFE2"/>
<dbReference type="InterPro" id="IPR036388">
    <property type="entry name" value="WH-like_DNA-bd_sf"/>
</dbReference>
<dbReference type="SUPFAM" id="SSF46785">
    <property type="entry name" value="Winged helix' DNA-binding domain"/>
    <property type="match status" value="1"/>
</dbReference>
<comment type="caution">
    <text evidence="2">The sequence shown here is derived from an EMBL/GenBank/DDBJ whole genome shotgun (WGS) entry which is preliminary data.</text>
</comment>
<evidence type="ECO:0000313" key="3">
    <source>
        <dbReference type="Proteomes" id="UP000177187"/>
    </source>
</evidence>
<accession>A0A1F5FFE2</accession>
<dbReference type="PANTHER" id="PTHR43252:SF2">
    <property type="entry name" value="TRANSCRIPTION REGULATOR, PADR-LIKE FAMILY"/>
    <property type="match status" value="1"/>
</dbReference>
<sequence length="193" mass="21968">MVLGLLSEKPMHGYQLKRVLEDNHADLWSEVSTGHLYYTLKKLKQSKYVDEKTSRTGNRPPRHVYALTDEGKKALKTGLDELDVHTQRLFFSLDIVIAFARALLLPPGKLELLIGKRKSAVEEEMDEIKGAWRDKAVSGNLSLSEYLIFEHRQSLLAAELRWAKWALKITKGIDHNALSTKNFKADGPHPLPR</sequence>
<feature type="domain" description="Transcription regulator PadR N-terminal" evidence="1">
    <location>
        <begin position="2"/>
        <end position="76"/>
    </location>
</feature>
<dbReference type="STRING" id="1817816.A2Y64_05835"/>
<gene>
    <name evidence="2" type="ORF">A2Y64_05835</name>
</gene>
<dbReference type="InterPro" id="IPR036390">
    <property type="entry name" value="WH_DNA-bd_sf"/>
</dbReference>
<dbReference type="InterPro" id="IPR005149">
    <property type="entry name" value="Tscrpt_reg_PadR_N"/>
</dbReference>
<dbReference type="EMBL" id="MFAF01000038">
    <property type="protein sequence ID" value="OGD78385.1"/>
    <property type="molecule type" value="Genomic_DNA"/>
</dbReference>
<organism evidence="2 3">
    <name type="scientific">Candidatus Coatesbacteria bacterium RBG_13_66_14</name>
    <dbReference type="NCBI Taxonomy" id="1817816"/>
    <lineage>
        <taxon>Bacteria</taxon>
        <taxon>Candidatus Coatesiibacteriota</taxon>
    </lineage>
</organism>
<dbReference type="Gene3D" id="1.10.10.10">
    <property type="entry name" value="Winged helix-like DNA-binding domain superfamily/Winged helix DNA-binding domain"/>
    <property type="match status" value="1"/>
</dbReference>
<dbReference type="Proteomes" id="UP000177187">
    <property type="component" value="Unassembled WGS sequence"/>
</dbReference>
<evidence type="ECO:0000259" key="1">
    <source>
        <dbReference type="Pfam" id="PF03551"/>
    </source>
</evidence>
<evidence type="ECO:0000313" key="2">
    <source>
        <dbReference type="EMBL" id="OGD78385.1"/>
    </source>
</evidence>
<protein>
    <recommendedName>
        <fullName evidence="1">Transcription regulator PadR N-terminal domain-containing protein</fullName>
    </recommendedName>
</protein>
<reference evidence="2 3" key="1">
    <citation type="journal article" date="2016" name="Nat. Commun.">
        <title>Thousands of microbial genomes shed light on interconnected biogeochemical processes in an aquifer system.</title>
        <authorList>
            <person name="Anantharaman K."/>
            <person name="Brown C.T."/>
            <person name="Hug L.A."/>
            <person name="Sharon I."/>
            <person name="Castelle C.J."/>
            <person name="Probst A.J."/>
            <person name="Thomas B.C."/>
            <person name="Singh A."/>
            <person name="Wilkins M.J."/>
            <person name="Karaoz U."/>
            <person name="Brodie E.L."/>
            <person name="Williams K.H."/>
            <person name="Hubbard S.S."/>
            <person name="Banfield J.F."/>
        </authorList>
    </citation>
    <scope>NUCLEOTIDE SEQUENCE [LARGE SCALE GENOMIC DNA]</scope>
</reference>
<name>A0A1F5FFE2_9BACT</name>
<proteinExistence type="predicted"/>